<dbReference type="PROSITE" id="PS50943">
    <property type="entry name" value="HTH_CROC1"/>
    <property type="match status" value="1"/>
</dbReference>
<dbReference type="Proteomes" id="UP000247565">
    <property type="component" value="Unassembled WGS sequence"/>
</dbReference>
<dbReference type="SMART" id="SM00530">
    <property type="entry name" value="HTH_XRE"/>
    <property type="match status" value="1"/>
</dbReference>
<dbReference type="SUPFAM" id="SSF47413">
    <property type="entry name" value="lambda repressor-like DNA-binding domains"/>
    <property type="match status" value="1"/>
</dbReference>
<dbReference type="AlphaFoldDB" id="A0A318NBM5"/>
<accession>A0A318NBM5</accession>
<dbReference type="Gene3D" id="1.10.260.40">
    <property type="entry name" value="lambda repressor-like DNA-binding domains"/>
    <property type="match status" value="1"/>
</dbReference>
<keyword evidence="3" id="KW-1185">Reference proteome</keyword>
<proteinExistence type="predicted"/>
<evidence type="ECO:0000259" key="1">
    <source>
        <dbReference type="PROSITE" id="PS50943"/>
    </source>
</evidence>
<name>A0A318NBM5_9PROT</name>
<reference evidence="2 3" key="1">
    <citation type="submission" date="2018-05" db="EMBL/GenBank/DDBJ databases">
        <title>Reference genomes for bee gut microbiota database.</title>
        <authorList>
            <person name="Ellegaard K.M."/>
        </authorList>
    </citation>
    <scope>NUCLEOTIDE SEQUENCE [LARGE SCALE GENOMIC DNA]</scope>
    <source>
        <strain evidence="2 3">ESL0284</strain>
    </source>
</reference>
<gene>
    <name evidence="2" type="ORF">DK869_05865</name>
</gene>
<protein>
    <submittedName>
        <fullName evidence="2">Transcriptional regulator</fullName>
    </submittedName>
</protein>
<dbReference type="InterPro" id="IPR010982">
    <property type="entry name" value="Lambda_DNA-bd_dom_sf"/>
</dbReference>
<dbReference type="Pfam" id="PF01381">
    <property type="entry name" value="HTH_3"/>
    <property type="match status" value="1"/>
</dbReference>
<dbReference type="OrthoDB" id="9797172at2"/>
<organism evidence="2 3">
    <name type="scientific">Commensalibacter melissae</name>
    <dbReference type="NCBI Taxonomy" id="2070537"/>
    <lineage>
        <taxon>Bacteria</taxon>
        <taxon>Pseudomonadati</taxon>
        <taxon>Pseudomonadota</taxon>
        <taxon>Alphaproteobacteria</taxon>
        <taxon>Acetobacterales</taxon>
        <taxon>Acetobacteraceae</taxon>
    </lineage>
</organism>
<sequence>MKANELLSNCISKEKKIPPNPIDKRVGSRIRLRRKLLGFSQEKLAIALGLSFQQIQKYEKGFNRVGASRLYYIAQFLQVPINFFFDEFLTENEENKSQVPPSFSTALDVKKILITKDKENAIKEEIKITDLNVMNNKETVDLLKAYYHIKDKEIRKKLLHLIKVMAE</sequence>
<evidence type="ECO:0000313" key="3">
    <source>
        <dbReference type="Proteomes" id="UP000247565"/>
    </source>
</evidence>
<comment type="caution">
    <text evidence="2">The sequence shown here is derived from an EMBL/GenBank/DDBJ whole genome shotgun (WGS) entry which is preliminary data.</text>
</comment>
<dbReference type="GO" id="GO:0003677">
    <property type="term" value="F:DNA binding"/>
    <property type="evidence" value="ECO:0007669"/>
    <property type="project" value="InterPro"/>
</dbReference>
<dbReference type="CDD" id="cd00093">
    <property type="entry name" value="HTH_XRE"/>
    <property type="match status" value="1"/>
</dbReference>
<feature type="domain" description="HTH cro/C1-type" evidence="1">
    <location>
        <begin position="30"/>
        <end position="84"/>
    </location>
</feature>
<dbReference type="InterPro" id="IPR001387">
    <property type="entry name" value="Cro/C1-type_HTH"/>
</dbReference>
<dbReference type="EMBL" id="QGLT01000003">
    <property type="protein sequence ID" value="PXZ00162.1"/>
    <property type="molecule type" value="Genomic_DNA"/>
</dbReference>
<dbReference type="RefSeq" id="WP_110439085.1">
    <property type="nucleotide sequence ID" value="NZ_CP046393.1"/>
</dbReference>
<evidence type="ECO:0000313" key="2">
    <source>
        <dbReference type="EMBL" id="PXZ00162.1"/>
    </source>
</evidence>